<dbReference type="InterPro" id="IPR006045">
    <property type="entry name" value="Cupin_1"/>
</dbReference>
<dbReference type="PANTHER" id="PTHR36448:SF3">
    <property type="entry name" value="CUPIN TYPE-2 DOMAIN-CONTAINING PROTEIN"/>
    <property type="match status" value="1"/>
</dbReference>
<dbReference type="InterPro" id="IPR014710">
    <property type="entry name" value="RmlC-like_jellyroll"/>
</dbReference>
<name>A0A9P8MZF4_9HYPO</name>
<dbReference type="Gene3D" id="2.60.120.10">
    <property type="entry name" value="Jelly Rolls"/>
    <property type="match status" value="1"/>
</dbReference>
<dbReference type="OrthoDB" id="2589563at2759"/>
<gene>
    <name evidence="2" type="ORF">HRG_04487</name>
</gene>
<accession>A0A9P8MZF4</accession>
<evidence type="ECO:0000313" key="3">
    <source>
        <dbReference type="Proteomes" id="UP000824596"/>
    </source>
</evidence>
<evidence type="ECO:0000313" key="2">
    <source>
        <dbReference type="EMBL" id="KAH0964059.1"/>
    </source>
</evidence>
<organism evidence="2 3">
    <name type="scientific">Hirsutella rhossiliensis</name>
    <dbReference type="NCBI Taxonomy" id="111463"/>
    <lineage>
        <taxon>Eukaryota</taxon>
        <taxon>Fungi</taxon>
        <taxon>Dikarya</taxon>
        <taxon>Ascomycota</taxon>
        <taxon>Pezizomycotina</taxon>
        <taxon>Sordariomycetes</taxon>
        <taxon>Hypocreomycetidae</taxon>
        <taxon>Hypocreales</taxon>
        <taxon>Ophiocordycipitaceae</taxon>
        <taxon>Hirsutella</taxon>
    </lineage>
</organism>
<dbReference type="InterPro" id="IPR047121">
    <property type="entry name" value="YjiB-like"/>
</dbReference>
<protein>
    <submittedName>
        <fullName evidence="2">Cupin domain-containing protein</fullName>
    </submittedName>
</protein>
<dbReference type="PANTHER" id="PTHR36448">
    <property type="entry name" value="BLR7373 PROTEIN"/>
    <property type="match status" value="1"/>
</dbReference>
<evidence type="ECO:0000259" key="1">
    <source>
        <dbReference type="Pfam" id="PF00190"/>
    </source>
</evidence>
<dbReference type="EMBL" id="JAIZPD010000004">
    <property type="protein sequence ID" value="KAH0964059.1"/>
    <property type="molecule type" value="Genomic_DNA"/>
</dbReference>
<dbReference type="SUPFAM" id="SSF51182">
    <property type="entry name" value="RmlC-like cupins"/>
    <property type="match status" value="1"/>
</dbReference>
<dbReference type="Pfam" id="PF00190">
    <property type="entry name" value="Cupin_1"/>
    <property type="match status" value="1"/>
</dbReference>
<dbReference type="GeneID" id="68353616"/>
<proteinExistence type="predicted"/>
<dbReference type="Proteomes" id="UP000824596">
    <property type="component" value="Unassembled WGS sequence"/>
</dbReference>
<dbReference type="PIRSF" id="PIRSF019307">
    <property type="entry name" value="UCP019307"/>
    <property type="match status" value="1"/>
</dbReference>
<keyword evidence="3" id="KW-1185">Reference proteome</keyword>
<feature type="domain" description="Cupin type-1" evidence="1">
    <location>
        <begin position="71"/>
        <end position="118"/>
    </location>
</feature>
<dbReference type="AlphaFoldDB" id="A0A9P8MZF4"/>
<dbReference type="RefSeq" id="XP_044721572.1">
    <property type="nucleotide sequence ID" value="XM_044862958.1"/>
</dbReference>
<sequence length="183" mass="19962">MALTPLTSLRVSRRHIPGWTQIPNCSIQQRPLLIYHGAFGPSASADDMESHLRRVGVVTPQWRHTMYDTTHFHSTTHEVLCISHGRARLRFGGDGNTGRFEPVVARGDVVVVPAGVGHRLLDDLDGGFLMVGSYPPGLAWDMCYGAPGEEPRLQGIRTLPWFERDPVYGDDGPALAAGAPQAA</sequence>
<dbReference type="InterPro" id="IPR011051">
    <property type="entry name" value="RmlC_Cupin_sf"/>
</dbReference>
<reference evidence="2" key="1">
    <citation type="submission" date="2021-09" db="EMBL/GenBank/DDBJ databases">
        <title>A high-quality genome of the endoparasitic fungus Hirsutella rhossiliensis with a comparison of Hirsutella genomes reveals transposable elements contributing to genome size variation.</title>
        <authorList>
            <person name="Lin R."/>
            <person name="Jiao Y."/>
            <person name="Sun X."/>
            <person name="Ling J."/>
            <person name="Xie B."/>
            <person name="Cheng X."/>
        </authorList>
    </citation>
    <scope>NUCLEOTIDE SEQUENCE</scope>
    <source>
        <strain evidence="2">HR02</strain>
    </source>
</reference>
<comment type="caution">
    <text evidence="2">The sequence shown here is derived from an EMBL/GenBank/DDBJ whole genome shotgun (WGS) entry which is preliminary data.</text>
</comment>
<dbReference type="InterPro" id="IPR014500">
    <property type="entry name" value="UCP019307_cupin"/>
</dbReference>
<dbReference type="CDD" id="cd02219">
    <property type="entry name" value="cupin_YjlB-like"/>
    <property type="match status" value="1"/>
</dbReference>